<comment type="caution">
    <text evidence="1">The sequence shown here is derived from an EMBL/GenBank/DDBJ whole genome shotgun (WGS) entry which is preliminary data.</text>
</comment>
<dbReference type="AlphaFoldDB" id="A0A9Q1IRL4"/>
<evidence type="ECO:0000313" key="2">
    <source>
        <dbReference type="Proteomes" id="UP001152622"/>
    </source>
</evidence>
<name>A0A9Q1IRL4_SYNKA</name>
<reference evidence="1" key="1">
    <citation type="journal article" date="2023" name="Science">
        <title>Genome structures resolve the early diversification of teleost fishes.</title>
        <authorList>
            <person name="Parey E."/>
            <person name="Louis A."/>
            <person name="Montfort J."/>
            <person name="Bouchez O."/>
            <person name="Roques C."/>
            <person name="Iampietro C."/>
            <person name="Lluch J."/>
            <person name="Castinel A."/>
            <person name="Donnadieu C."/>
            <person name="Desvignes T."/>
            <person name="Floi Bucao C."/>
            <person name="Jouanno E."/>
            <person name="Wen M."/>
            <person name="Mejri S."/>
            <person name="Dirks R."/>
            <person name="Jansen H."/>
            <person name="Henkel C."/>
            <person name="Chen W.J."/>
            <person name="Zahm M."/>
            <person name="Cabau C."/>
            <person name="Klopp C."/>
            <person name="Thompson A.W."/>
            <person name="Robinson-Rechavi M."/>
            <person name="Braasch I."/>
            <person name="Lecointre G."/>
            <person name="Bobe J."/>
            <person name="Postlethwait J.H."/>
            <person name="Berthelot C."/>
            <person name="Roest Crollius H."/>
            <person name="Guiguen Y."/>
        </authorList>
    </citation>
    <scope>NUCLEOTIDE SEQUENCE</scope>
    <source>
        <strain evidence="1">WJC10195</strain>
    </source>
</reference>
<proteinExistence type="predicted"/>
<sequence length="98" mass="10673">MAEWITTLSFYLGALGAVPGHIKAQHLETAQENICQKSRARGNCGAPFPVAQKAHRCFSPGAWKSFSRRGTSPVIVYHRLCSSARLTFSPPSAALLFL</sequence>
<protein>
    <submittedName>
        <fullName evidence="1">Uncharacterized protein</fullName>
    </submittedName>
</protein>
<accession>A0A9Q1IRL4</accession>
<dbReference type="Proteomes" id="UP001152622">
    <property type="component" value="Chromosome 9"/>
</dbReference>
<evidence type="ECO:0000313" key="1">
    <source>
        <dbReference type="EMBL" id="KAJ8349685.1"/>
    </source>
</evidence>
<gene>
    <name evidence="1" type="ORF">SKAU_G00248150</name>
</gene>
<keyword evidence="2" id="KW-1185">Reference proteome</keyword>
<organism evidence="1 2">
    <name type="scientific">Synaphobranchus kaupii</name>
    <name type="common">Kaup's arrowtooth eel</name>
    <dbReference type="NCBI Taxonomy" id="118154"/>
    <lineage>
        <taxon>Eukaryota</taxon>
        <taxon>Metazoa</taxon>
        <taxon>Chordata</taxon>
        <taxon>Craniata</taxon>
        <taxon>Vertebrata</taxon>
        <taxon>Euteleostomi</taxon>
        <taxon>Actinopterygii</taxon>
        <taxon>Neopterygii</taxon>
        <taxon>Teleostei</taxon>
        <taxon>Anguilliformes</taxon>
        <taxon>Synaphobranchidae</taxon>
        <taxon>Synaphobranchus</taxon>
    </lineage>
</organism>
<dbReference type="EMBL" id="JAINUF010000009">
    <property type="protein sequence ID" value="KAJ8349685.1"/>
    <property type="molecule type" value="Genomic_DNA"/>
</dbReference>